<evidence type="ECO:0000313" key="2">
    <source>
        <dbReference type="Proteomes" id="UP000001194"/>
    </source>
</evidence>
<name>B0DQK1_LACBS</name>
<organism evidence="2">
    <name type="scientific">Laccaria bicolor (strain S238N-H82 / ATCC MYA-4686)</name>
    <name type="common">Bicoloured deceiver</name>
    <name type="synonym">Laccaria laccata var. bicolor</name>
    <dbReference type="NCBI Taxonomy" id="486041"/>
    <lineage>
        <taxon>Eukaryota</taxon>
        <taxon>Fungi</taxon>
        <taxon>Dikarya</taxon>
        <taxon>Basidiomycota</taxon>
        <taxon>Agaricomycotina</taxon>
        <taxon>Agaricomycetes</taxon>
        <taxon>Agaricomycetidae</taxon>
        <taxon>Agaricales</taxon>
        <taxon>Agaricineae</taxon>
        <taxon>Hydnangiaceae</taxon>
        <taxon>Laccaria</taxon>
    </lineage>
</organism>
<sequence>MFKFEYHTVGFLSIPAGIHRIPGFQPESAESSRNQWRNGKYCLNLRLRKAHHISSSTSMFSMSTDCPANTNPGLKVIPSAQQLSMMVTSLRFEL</sequence>
<dbReference type="GeneID" id="6081820"/>
<dbReference type="RefSeq" id="XP_001886269.1">
    <property type="nucleotide sequence ID" value="XM_001886234.1"/>
</dbReference>
<dbReference type="EMBL" id="DS547126">
    <property type="protein sequence ID" value="EDR03128.1"/>
    <property type="molecule type" value="Genomic_DNA"/>
</dbReference>
<proteinExistence type="predicted"/>
<dbReference type="Proteomes" id="UP000001194">
    <property type="component" value="Unassembled WGS sequence"/>
</dbReference>
<dbReference type="InParanoid" id="B0DQK1"/>
<dbReference type="AlphaFoldDB" id="B0DQK1"/>
<protein>
    <submittedName>
        <fullName evidence="1">Predicted protein</fullName>
    </submittedName>
</protein>
<evidence type="ECO:0000313" key="1">
    <source>
        <dbReference type="EMBL" id="EDR03128.1"/>
    </source>
</evidence>
<reference evidence="1 2" key="1">
    <citation type="journal article" date="2008" name="Nature">
        <title>The genome of Laccaria bicolor provides insights into mycorrhizal symbiosis.</title>
        <authorList>
            <person name="Martin F."/>
            <person name="Aerts A."/>
            <person name="Ahren D."/>
            <person name="Brun A."/>
            <person name="Danchin E.G.J."/>
            <person name="Duchaussoy F."/>
            <person name="Gibon J."/>
            <person name="Kohler A."/>
            <person name="Lindquist E."/>
            <person name="Pereda V."/>
            <person name="Salamov A."/>
            <person name="Shapiro H.J."/>
            <person name="Wuyts J."/>
            <person name="Blaudez D."/>
            <person name="Buee M."/>
            <person name="Brokstein P."/>
            <person name="Canbaeck B."/>
            <person name="Cohen D."/>
            <person name="Courty P.E."/>
            <person name="Coutinho P.M."/>
            <person name="Delaruelle C."/>
            <person name="Detter J.C."/>
            <person name="Deveau A."/>
            <person name="DiFazio S."/>
            <person name="Duplessis S."/>
            <person name="Fraissinet-Tachet L."/>
            <person name="Lucic E."/>
            <person name="Frey-Klett P."/>
            <person name="Fourrey C."/>
            <person name="Feussner I."/>
            <person name="Gay G."/>
            <person name="Grimwood J."/>
            <person name="Hoegger P.J."/>
            <person name="Jain P."/>
            <person name="Kilaru S."/>
            <person name="Labbe J."/>
            <person name="Lin Y.C."/>
            <person name="Legue V."/>
            <person name="Le Tacon F."/>
            <person name="Marmeisse R."/>
            <person name="Melayah D."/>
            <person name="Montanini B."/>
            <person name="Muratet M."/>
            <person name="Nehls U."/>
            <person name="Niculita-Hirzel H."/>
            <person name="Oudot-Le Secq M.P."/>
            <person name="Peter M."/>
            <person name="Quesneville H."/>
            <person name="Rajashekar B."/>
            <person name="Reich M."/>
            <person name="Rouhier N."/>
            <person name="Schmutz J."/>
            <person name="Yin T."/>
            <person name="Chalot M."/>
            <person name="Henrissat B."/>
            <person name="Kuees U."/>
            <person name="Lucas S."/>
            <person name="Van de Peer Y."/>
            <person name="Podila G.K."/>
            <person name="Polle A."/>
            <person name="Pukkila P.J."/>
            <person name="Richardson P.M."/>
            <person name="Rouze P."/>
            <person name="Sanders I.R."/>
            <person name="Stajich J.E."/>
            <person name="Tunlid A."/>
            <person name="Tuskan G."/>
            <person name="Grigoriev I.V."/>
        </authorList>
    </citation>
    <scope>NUCLEOTIDE SEQUENCE [LARGE SCALE GENOMIC DNA]</scope>
    <source>
        <strain evidence="2">S238N-H82 / ATCC MYA-4686</strain>
    </source>
</reference>
<dbReference type="HOGENOM" id="CLU_2386559_0_0_1"/>
<gene>
    <name evidence="1" type="ORF">LACBIDRAFT_307608</name>
</gene>
<accession>B0DQK1</accession>
<dbReference type="KEGG" id="lbc:LACBIDRAFT_307608"/>
<keyword evidence="2" id="KW-1185">Reference proteome</keyword>